<sequence>MAFLMVLAGFVLLFFSGNWLVKASVQIARHFKISTLVAGITVVAFGTSAPELIVSLNAVFDGVPDISVGNVIGSNIANIALVLGMVALIMPISVKKDSSVFFDWLIMLIASLLFLLFVQNHKLELYEGILFMVFISLYLFYSVYKSRQKMGRSGEIILAPDMKMISAIGLLSIAAIGLYFGSELLVKGVIEIAKGFNISERVIGISVVAFGTSVPELATSIIAALKKETAISIGNIIGSNIFNILAILGITSILKPIGVSQELISVDIWWMIGVAILLLLTLLPMKRSIITRWEGLIMICTYILYMIILFT</sequence>
<dbReference type="eggNOG" id="COG0530">
    <property type="taxonomic scope" value="Bacteria"/>
</dbReference>
<organism evidence="7 8">
    <name type="scientific">Saccharicrinis fermentans DSM 9555 = JCM 21142</name>
    <dbReference type="NCBI Taxonomy" id="869213"/>
    <lineage>
        <taxon>Bacteria</taxon>
        <taxon>Pseudomonadati</taxon>
        <taxon>Bacteroidota</taxon>
        <taxon>Bacteroidia</taxon>
        <taxon>Marinilabiliales</taxon>
        <taxon>Marinilabiliaceae</taxon>
        <taxon>Saccharicrinis</taxon>
    </lineage>
</organism>
<feature type="transmembrane region" description="Helical" evidence="5">
    <location>
        <begin position="290"/>
        <end position="310"/>
    </location>
</feature>
<protein>
    <submittedName>
        <fullName evidence="7">Inner membrane protein YrbG</fullName>
    </submittedName>
</protein>
<dbReference type="RefSeq" id="WP_027473824.1">
    <property type="nucleotide sequence ID" value="NZ_BAMD01000047.1"/>
</dbReference>
<comment type="subcellular location">
    <subcellularLocation>
        <location evidence="1">Membrane</location>
        <topology evidence="1">Multi-pass membrane protein</topology>
    </subcellularLocation>
</comment>
<dbReference type="GO" id="GO:0005262">
    <property type="term" value="F:calcium channel activity"/>
    <property type="evidence" value="ECO:0007669"/>
    <property type="project" value="TreeGrafter"/>
</dbReference>
<feature type="domain" description="Sodium/calcium exchanger membrane region" evidence="6">
    <location>
        <begin position="167"/>
        <end position="310"/>
    </location>
</feature>
<dbReference type="Gene3D" id="1.20.1420.30">
    <property type="entry name" value="NCX, central ion-binding region"/>
    <property type="match status" value="1"/>
</dbReference>
<dbReference type="STRING" id="869213.GCA_000517085_04654"/>
<evidence type="ECO:0000259" key="6">
    <source>
        <dbReference type="Pfam" id="PF01699"/>
    </source>
</evidence>
<accession>W7Y0R5</accession>
<dbReference type="Pfam" id="PF01699">
    <property type="entry name" value="Na_Ca_ex"/>
    <property type="match status" value="2"/>
</dbReference>
<dbReference type="OrthoDB" id="9794225at2"/>
<dbReference type="GO" id="GO:0006874">
    <property type="term" value="P:intracellular calcium ion homeostasis"/>
    <property type="evidence" value="ECO:0007669"/>
    <property type="project" value="TreeGrafter"/>
</dbReference>
<evidence type="ECO:0000313" key="8">
    <source>
        <dbReference type="Proteomes" id="UP000019402"/>
    </source>
</evidence>
<feature type="transmembrane region" description="Helical" evidence="5">
    <location>
        <begin position="101"/>
        <end position="119"/>
    </location>
</feature>
<feature type="transmembrane region" description="Helical" evidence="5">
    <location>
        <begin position="202"/>
        <end position="225"/>
    </location>
</feature>
<dbReference type="InterPro" id="IPR004837">
    <property type="entry name" value="NaCa_Exmemb"/>
</dbReference>
<dbReference type="AlphaFoldDB" id="W7Y0R5"/>
<keyword evidence="4 5" id="KW-0472">Membrane</keyword>
<dbReference type="GO" id="GO:0008273">
    <property type="term" value="F:calcium, potassium:sodium antiporter activity"/>
    <property type="evidence" value="ECO:0007669"/>
    <property type="project" value="TreeGrafter"/>
</dbReference>
<evidence type="ECO:0000313" key="7">
    <source>
        <dbReference type="EMBL" id="GAF04520.1"/>
    </source>
</evidence>
<feature type="transmembrane region" description="Helical" evidence="5">
    <location>
        <begin position="237"/>
        <end position="257"/>
    </location>
</feature>
<evidence type="ECO:0000256" key="1">
    <source>
        <dbReference type="ARBA" id="ARBA00004141"/>
    </source>
</evidence>
<dbReference type="PANTHER" id="PTHR10846">
    <property type="entry name" value="SODIUM/POTASSIUM/CALCIUM EXCHANGER"/>
    <property type="match status" value="1"/>
</dbReference>
<proteinExistence type="predicted"/>
<keyword evidence="3 5" id="KW-1133">Transmembrane helix</keyword>
<name>W7Y0R5_9BACT</name>
<dbReference type="EMBL" id="BAMD01000047">
    <property type="protein sequence ID" value="GAF04520.1"/>
    <property type="molecule type" value="Genomic_DNA"/>
</dbReference>
<keyword evidence="8" id="KW-1185">Reference proteome</keyword>
<comment type="caution">
    <text evidence="7">The sequence shown here is derived from an EMBL/GenBank/DDBJ whole genome shotgun (WGS) entry which is preliminary data.</text>
</comment>
<feature type="transmembrane region" description="Helical" evidence="5">
    <location>
        <begin position="76"/>
        <end position="94"/>
    </location>
</feature>
<dbReference type="NCBIfam" id="TIGR00367">
    <property type="entry name" value="calcium/sodium antiporter"/>
    <property type="match status" value="1"/>
</dbReference>
<dbReference type="GO" id="GO:0005886">
    <property type="term" value="C:plasma membrane"/>
    <property type="evidence" value="ECO:0007669"/>
    <property type="project" value="TreeGrafter"/>
</dbReference>
<keyword evidence="2 5" id="KW-0812">Transmembrane</keyword>
<evidence type="ECO:0000256" key="2">
    <source>
        <dbReference type="ARBA" id="ARBA00022692"/>
    </source>
</evidence>
<evidence type="ECO:0000256" key="3">
    <source>
        <dbReference type="ARBA" id="ARBA00022989"/>
    </source>
</evidence>
<feature type="transmembrane region" description="Helical" evidence="5">
    <location>
        <begin position="263"/>
        <end position="283"/>
    </location>
</feature>
<dbReference type="InterPro" id="IPR044880">
    <property type="entry name" value="NCX_ion-bd_dom_sf"/>
</dbReference>
<evidence type="ECO:0000256" key="5">
    <source>
        <dbReference type="SAM" id="Phobius"/>
    </source>
</evidence>
<feature type="domain" description="Sodium/calcium exchanger membrane region" evidence="6">
    <location>
        <begin position="2"/>
        <end position="143"/>
    </location>
</feature>
<reference evidence="7 8" key="1">
    <citation type="journal article" date="2014" name="Genome Announc.">
        <title>Draft Genome Sequence of Cytophaga fermentans JCM 21142T, a Facultative Anaerobe Isolated from Marine Mud.</title>
        <authorList>
            <person name="Starns D."/>
            <person name="Oshima K."/>
            <person name="Suda W."/>
            <person name="Iino T."/>
            <person name="Yuki M."/>
            <person name="Inoue J."/>
            <person name="Kitamura K."/>
            <person name="Iida T."/>
            <person name="Darby A."/>
            <person name="Hattori M."/>
            <person name="Ohkuma M."/>
        </authorList>
    </citation>
    <scope>NUCLEOTIDE SEQUENCE [LARGE SCALE GENOMIC DNA]</scope>
    <source>
        <strain evidence="7 8">JCM 21142</strain>
    </source>
</reference>
<gene>
    <name evidence="7" type="ORF">JCM21142_83228</name>
</gene>
<feature type="transmembrane region" description="Helical" evidence="5">
    <location>
        <begin position="125"/>
        <end position="144"/>
    </location>
</feature>
<feature type="transmembrane region" description="Helical" evidence="5">
    <location>
        <begin position="164"/>
        <end position="182"/>
    </location>
</feature>
<dbReference type="PANTHER" id="PTHR10846:SF8">
    <property type="entry name" value="INNER MEMBRANE PROTEIN YRBG"/>
    <property type="match status" value="1"/>
</dbReference>
<dbReference type="Proteomes" id="UP000019402">
    <property type="component" value="Unassembled WGS sequence"/>
</dbReference>
<dbReference type="InterPro" id="IPR004481">
    <property type="entry name" value="K/Na/Ca-exchanger"/>
</dbReference>
<evidence type="ECO:0000256" key="4">
    <source>
        <dbReference type="ARBA" id="ARBA00023136"/>
    </source>
</evidence>